<proteinExistence type="predicted"/>
<gene>
    <name evidence="2" type="ORF">AAFF_G00427600</name>
</gene>
<reference evidence="2" key="1">
    <citation type="journal article" date="2023" name="Science">
        <title>Genome structures resolve the early diversification of teleost fishes.</title>
        <authorList>
            <person name="Parey E."/>
            <person name="Louis A."/>
            <person name="Montfort J."/>
            <person name="Bouchez O."/>
            <person name="Roques C."/>
            <person name="Iampietro C."/>
            <person name="Lluch J."/>
            <person name="Castinel A."/>
            <person name="Donnadieu C."/>
            <person name="Desvignes T."/>
            <person name="Floi Bucao C."/>
            <person name="Jouanno E."/>
            <person name="Wen M."/>
            <person name="Mejri S."/>
            <person name="Dirks R."/>
            <person name="Jansen H."/>
            <person name="Henkel C."/>
            <person name="Chen W.J."/>
            <person name="Zahm M."/>
            <person name="Cabau C."/>
            <person name="Klopp C."/>
            <person name="Thompson A.W."/>
            <person name="Robinson-Rechavi M."/>
            <person name="Braasch I."/>
            <person name="Lecointre G."/>
            <person name="Bobe J."/>
            <person name="Postlethwait J.H."/>
            <person name="Berthelot C."/>
            <person name="Roest Crollius H."/>
            <person name="Guiguen Y."/>
        </authorList>
    </citation>
    <scope>NUCLEOTIDE SEQUENCE</scope>
    <source>
        <strain evidence="2">NC1722</strain>
    </source>
</reference>
<evidence type="ECO:0000313" key="2">
    <source>
        <dbReference type="EMBL" id="KAJ8398505.1"/>
    </source>
</evidence>
<feature type="compositionally biased region" description="Polar residues" evidence="1">
    <location>
        <begin position="41"/>
        <end position="69"/>
    </location>
</feature>
<dbReference type="EMBL" id="JAINUG010000090">
    <property type="protein sequence ID" value="KAJ8398505.1"/>
    <property type="molecule type" value="Genomic_DNA"/>
</dbReference>
<dbReference type="AlphaFoldDB" id="A0AAD7WJ26"/>
<dbReference type="Proteomes" id="UP001221898">
    <property type="component" value="Unassembled WGS sequence"/>
</dbReference>
<keyword evidence="3" id="KW-1185">Reference proteome</keyword>
<feature type="region of interest" description="Disordered" evidence="1">
    <location>
        <begin position="32"/>
        <end position="77"/>
    </location>
</feature>
<evidence type="ECO:0000313" key="3">
    <source>
        <dbReference type="Proteomes" id="UP001221898"/>
    </source>
</evidence>
<evidence type="ECO:0000256" key="1">
    <source>
        <dbReference type="SAM" id="MobiDB-lite"/>
    </source>
</evidence>
<organism evidence="2 3">
    <name type="scientific">Aldrovandia affinis</name>
    <dbReference type="NCBI Taxonomy" id="143900"/>
    <lineage>
        <taxon>Eukaryota</taxon>
        <taxon>Metazoa</taxon>
        <taxon>Chordata</taxon>
        <taxon>Craniata</taxon>
        <taxon>Vertebrata</taxon>
        <taxon>Euteleostomi</taxon>
        <taxon>Actinopterygii</taxon>
        <taxon>Neopterygii</taxon>
        <taxon>Teleostei</taxon>
        <taxon>Notacanthiformes</taxon>
        <taxon>Halosauridae</taxon>
        <taxon>Aldrovandia</taxon>
    </lineage>
</organism>
<name>A0AAD7WJ26_9TELE</name>
<accession>A0AAD7WJ26</accession>
<sequence>MGFCCSVDQGIESPAPASFTSSPLSSFIIKEEPTSDDEQDVTNINESSTSVDSSSLMGNVTSSNITSQGAATTSTASATTAKAWKNVKVQSVRF</sequence>
<protein>
    <submittedName>
        <fullName evidence="2">Uncharacterized protein</fullName>
    </submittedName>
</protein>
<comment type="caution">
    <text evidence="2">The sequence shown here is derived from an EMBL/GenBank/DDBJ whole genome shotgun (WGS) entry which is preliminary data.</text>
</comment>